<dbReference type="EC" id="6.1.1.5" evidence="10"/>
<reference evidence="14" key="1">
    <citation type="journal article" date="2019" name="Int. J. Syst. Evol. Microbiol.">
        <title>The Global Catalogue of Microorganisms (GCM) 10K type strain sequencing project: providing services to taxonomists for standard genome sequencing and annotation.</title>
        <authorList>
            <consortium name="The Broad Institute Genomics Platform"/>
            <consortium name="The Broad Institute Genome Sequencing Center for Infectious Disease"/>
            <person name="Wu L."/>
            <person name="Ma J."/>
        </authorList>
    </citation>
    <scope>NUCLEOTIDE SEQUENCE [LARGE SCALE GENOMIC DNA]</scope>
    <source>
        <strain evidence="14">KCTC 52487</strain>
    </source>
</reference>
<comment type="similarity">
    <text evidence="1 10">Belongs to the class-I aminoacyl-tRNA synthetase family. IleS type 1 subfamily.</text>
</comment>
<dbReference type="PRINTS" id="PR00984">
    <property type="entry name" value="TRNASYNTHILE"/>
</dbReference>
<dbReference type="Gene3D" id="1.10.730.20">
    <property type="match status" value="1"/>
</dbReference>
<feature type="short sequence motif" description="'HIGH' region" evidence="10">
    <location>
        <begin position="66"/>
        <end position="76"/>
    </location>
</feature>
<evidence type="ECO:0000256" key="10">
    <source>
        <dbReference type="HAMAP-Rule" id="MF_02002"/>
    </source>
</evidence>
<dbReference type="EMBL" id="JBHRSV010000019">
    <property type="protein sequence ID" value="MFC2926477.1"/>
    <property type="molecule type" value="Genomic_DNA"/>
</dbReference>
<evidence type="ECO:0000256" key="4">
    <source>
        <dbReference type="ARBA" id="ARBA00022741"/>
    </source>
</evidence>
<dbReference type="SUPFAM" id="SSF52374">
    <property type="entry name" value="Nucleotidylyl transferase"/>
    <property type="match status" value="1"/>
</dbReference>
<feature type="binding site" evidence="10">
    <location>
        <position position="607"/>
    </location>
    <ligand>
        <name>L-isoleucyl-5'-AMP</name>
        <dbReference type="ChEBI" id="CHEBI:178002"/>
    </ligand>
</feature>
<dbReference type="InterPro" id="IPR001412">
    <property type="entry name" value="aa-tRNA-synth_I_CS"/>
</dbReference>
<feature type="short sequence motif" description="'KMSKS' region" evidence="10">
    <location>
        <begin position="648"/>
        <end position="652"/>
    </location>
</feature>
<evidence type="ECO:0000256" key="3">
    <source>
        <dbReference type="ARBA" id="ARBA00022598"/>
    </source>
</evidence>
<evidence type="ECO:0000259" key="11">
    <source>
        <dbReference type="Pfam" id="PF00133"/>
    </source>
</evidence>
<dbReference type="InterPro" id="IPR014729">
    <property type="entry name" value="Rossmann-like_a/b/a_fold"/>
</dbReference>
<evidence type="ECO:0000256" key="6">
    <source>
        <dbReference type="ARBA" id="ARBA00022917"/>
    </source>
</evidence>
<evidence type="ECO:0000256" key="9">
    <source>
        <dbReference type="ARBA" id="ARBA00048359"/>
    </source>
</evidence>
<comment type="caution">
    <text evidence="13">The sequence shown here is derived from an EMBL/GenBank/DDBJ whole genome shotgun (WGS) entry which is preliminary data.</text>
</comment>
<dbReference type="SUPFAM" id="SSF50677">
    <property type="entry name" value="ValRS/IleRS/LeuRS editing domain"/>
    <property type="match status" value="1"/>
</dbReference>
<comment type="subunit">
    <text evidence="10">Monomer.</text>
</comment>
<feature type="domain" description="Methionyl/Valyl/Leucyl/Isoleucyl-tRNA synthetase anticodon-binding" evidence="12">
    <location>
        <begin position="731"/>
        <end position="881"/>
    </location>
</feature>
<comment type="catalytic activity">
    <reaction evidence="9 10">
        <text>tRNA(Ile) + L-isoleucine + ATP = L-isoleucyl-tRNA(Ile) + AMP + diphosphate</text>
        <dbReference type="Rhea" id="RHEA:11060"/>
        <dbReference type="Rhea" id="RHEA-COMP:9666"/>
        <dbReference type="Rhea" id="RHEA-COMP:9695"/>
        <dbReference type="ChEBI" id="CHEBI:30616"/>
        <dbReference type="ChEBI" id="CHEBI:33019"/>
        <dbReference type="ChEBI" id="CHEBI:58045"/>
        <dbReference type="ChEBI" id="CHEBI:78442"/>
        <dbReference type="ChEBI" id="CHEBI:78528"/>
        <dbReference type="ChEBI" id="CHEBI:456215"/>
        <dbReference type="EC" id="6.1.1.5"/>
    </reaction>
</comment>
<keyword evidence="3 10" id="KW-0436">Ligase</keyword>
<keyword evidence="6 10" id="KW-0648">Protein biosynthesis</keyword>
<organism evidence="13 14">
    <name type="scientific">Hyphobacterium vulgare</name>
    <dbReference type="NCBI Taxonomy" id="1736751"/>
    <lineage>
        <taxon>Bacteria</taxon>
        <taxon>Pseudomonadati</taxon>
        <taxon>Pseudomonadota</taxon>
        <taxon>Alphaproteobacteria</taxon>
        <taxon>Maricaulales</taxon>
        <taxon>Maricaulaceae</taxon>
        <taxon>Hyphobacterium</taxon>
    </lineage>
</organism>
<dbReference type="InterPro" id="IPR023585">
    <property type="entry name" value="Ile-tRNA-ligase_type1"/>
</dbReference>
<dbReference type="InterPro" id="IPR050081">
    <property type="entry name" value="Ile-tRNA_ligase"/>
</dbReference>
<evidence type="ECO:0000256" key="7">
    <source>
        <dbReference type="ARBA" id="ARBA00023146"/>
    </source>
</evidence>
<comment type="subcellular location">
    <subcellularLocation>
        <location evidence="10">Cytoplasm</location>
    </subcellularLocation>
</comment>
<evidence type="ECO:0000313" key="14">
    <source>
        <dbReference type="Proteomes" id="UP001595379"/>
    </source>
</evidence>
<dbReference type="HAMAP" id="MF_02002">
    <property type="entry name" value="Ile_tRNA_synth_type1"/>
    <property type="match status" value="1"/>
</dbReference>
<evidence type="ECO:0000256" key="5">
    <source>
        <dbReference type="ARBA" id="ARBA00022840"/>
    </source>
</evidence>
<comment type="caution">
    <text evidence="10">Lacks conserved residue(s) required for the propagation of feature annotation.</text>
</comment>
<sequence length="986" mass="111083">MTDSPNGTGRDYRETLFLPQTDFPMRAGLPQREPEWLKRWAEMDIYGRLRAKSEGRPRFNLHDGPPYANNHIHIGTGMNKILKDFIVRSRQMLGHDSPYRPGWDCHGLPIEWQVEKEYRARGKSKDEVPLSEFRAECRAYAQKWLDVQREEFQRLGGIGEWAEPYTTMDYRSEAVIASEFLKFVRNGLVYRGSSPVMWSPVERTALAEAEVEYQDKVSSTITVRFPLRGVKKDGSGIPHALAHAHVLIWTTTPWTIPGNRAICFSSRVAYGAYKVIAADAEKFTPWARPGDLLICADALWEKVAGEAAITKWERVSDVNPEGFVCSHPFARLDKYWDYPVPLLDGDHVTDEDGTGFVHTAPGHGAEDYVAWMGAKEWHDKGEPIPHTVGEGGEFLPHIPMFAGLEIIRTSGKKTGEDGPANGAVIEKLVEAGLLLARGRLAHSYPHSWRSKAPVIFRNTPQWFVAMDTPFLDGKTLRDLALQAIDDTEWTPSTAKNRIRSMVEGRPDWLVSRQRAWGVPLTIFVNKSTGEILDDEAVHARVIDAIAADGADAWFDRPAEDFLGSEHNAGDWEKVTDILDVWFDSGCTHVFTLEGADSQKWPASVYFEGSDQHRGWFQSSLLESCGTRGRAPYDAVVTHGFVMDGEGRKMSKSMGNVVAPNEVADKFGAEILRLWASSQEYTADLRISDAIINTSVDAYRKIRNTIRYLLGALDGFGEEERLPEAEMPALERFILHRLAELDRTVRQGYETYDFKRVYAALFNFCIVDLSAFYLDIRKDSLYCDRPDSNRRRACRTVMDAVFDRLVTWLAPIMPFTMEEAWVSRHPGKDSSVHLQDFPATPAGWLDADRAARWQTIRRLRRVVTGALEVERREKRIGSSLEAAPVIHVSTGDYRAALEAEAPGGVDDFLAEIAITSSAHLVEGTLPVSAWRLEDVTDAAVEVKPAEGRKCARSWKISPDVGRDSRYPELSPRDADAVAWWDSRKERV</sequence>
<dbReference type="InterPro" id="IPR002301">
    <property type="entry name" value="Ile-tRNA-ligase"/>
</dbReference>
<feature type="domain" description="Aminoacyl-tRNA synthetase class Ia" evidence="11">
    <location>
        <begin position="36"/>
        <end position="687"/>
    </location>
</feature>
<keyword evidence="14" id="KW-1185">Reference proteome</keyword>
<keyword evidence="2 10" id="KW-0963">Cytoplasm</keyword>
<dbReference type="InterPro" id="IPR033708">
    <property type="entry name" value="Anticodon_Ile_BEm"/>
</dbReference>
<evidence type="ECO:0000259" key="12">
    <source>
        <dbReference type="Pfam" id="PF08264"/>
    </source>
</evidence>
<evidence type="ECO:0000256" key="1">
    <source>
        <dbReference type="ARBA" id="ARBA00006887"/>
    </source>
</evidence>
<dbReference type="Pfam" id="PF00133">
    <property type="entry name" value="tRNA-synt_1"/>
    <property type="match status" value="1"/>
</dbReference>
<dbReference type="Gene3D" id="3.90.740.10">
    <property type="entry name" value="Valyl/Leucyl/Isoleucyl-tRNA synthetase, editing domain"/>
    <property type="match status" value="1"/>
</dbReference>
<dbReference type="GO" id="GO:0004822">
    <property type="term" value="F:isoleucine-tRNA ligase activity"/>
    <property type="evidence" value="ECO:0007669"/>
    <property type="project" value="UniProtKB-EC"/>
</dbReference>
<dbReference type="Proteomes" id="UP001595379">
    <property type="component" value="Unassembled WGS sequence"/>
</dbReference>
<evidence type="ECO:0000256" key="2">
    <source>
        <dbReference type="ARBA" id="ARBA00022490"/>
    </source>
</evidence>
<evidence type="ECO:0000313" key="13">
    <source>
        <dbReference type="EMBL" id="MFC2926477.1"/>
    </source>
</evidence>
<dbReference type="PANTHER" id="PTHR42765">
    <property type="entry name" value="SOLEUCYL-TRNA SYNTHETASE"/>
    <property type="match status" value="1"/>
</dbReference>
<accession>A0ABV6ZYG1</accession>
<dbReference type="RefSeq" id="WP_343164269.1">
    <property type="nucleotide sequence ID" value="NZ_JBHRSV010000019.1"/>
</dbReference>
<dbReference type="CDD" id="cd07960">
    <property type="entry name" value="Anticodon_Ia_Ile_BEm"/>
    <property type="match status" value="1"/>
</dbReference>
<name>A0ABV6ZYG1_9PROT</name>
<gene>
    <name evidence="10 13" type="primary">ileS</name>
    <name evidence="13" type="ORF">ACFOOR_10210</name>
</gene>
<dbReference type="Gene3D" id="1.10.10.830">
    <property type="entry name" value="Ile-tRNA synthetase CP2 domain-like"/>
    <property type="match status" value="1"/>
</dbReference>
<dbReference type="InterPro" id="IPR013155">
    <property type="entry name" value="M/V/L/I-tRNA-synth_anticd-bd"/>
</dbReference>
<dbReference type="Gene3D" id="3.40.50.620">
    <property type="entry name" value="HUPs"/>
    <property type="match status" value="2"/>
</dbReference>
<proteinExistence type="inferred from homology"/>
<dbReference type="NCBIfam" id="TIGR00392">
    <property type="entry name" value="ileS"/>
    <property type="match status" value="1"/>
</dbReference>
<keyword evidence="7 10" id="KW-0030">Aminoacyl-tRNA synthetase</keyword>
<protein>
    <recommendedName>
        <fullName evidence="10">Isoleucine--tRNA ligase</fullName>
        <ecNumber evidence="10">6.1.1.5</ecNumber>
    </recommendedName>
    <alternativeName>
        <fullName evidence="10">Isoleucyl-tRNA synthetase</fullName>
        <shortName evidence="10">IleRS</shortName>
    </alternativeName>
</protein>
<comment type="function">
    <text evidence="8 10">Catalyzes the attachment of isoleucine to tRNA(Ile). As IleRS can inadvertently accommodate and process structurally similar amino acids such as valine, to avoid such errors it has two additional distinct tRNA(Ile)-dependent editing activities. One activity is designated as 'pretransfer' editing and involves the hydrolysis of activated Val-AMP. The other activity is designated 'posttransfer' editing and involves deacylation of mischarged Val-tRNA(Ile).</text>
</comment>
<comment type="domain">
    <text evidence="10">IleRS has two distinct active sites: one for aminoacylation and one for editing. The misactivated valine is translocated from the active site to the editing site, which sterically excludes the correctly activated isoleucine. The single editing site contains two valyl binding pockets, one specific for each substrate (Val-AMP or Val-tRNA(Ile)).</text>
</comment>
<dbReference type="InterPro" id="IPR009008">
    <property type="entry name" value="Val/Leu/Ile-tRNA-synth_edit"/>
</dbReference>
<evidence type="ECO:0000256" key="8">
    <source>
        <dbReference type="ARBA" id="ARBA00025217"/>
    </source>
</evidence>
<dbReference type="InterPro" id="IPR009080">
    <property type="entry name" value="tRNAsynth_Ia_anticodon-bd"/>
</dbReference>
<dbReference type="PANTHER" id="PTHR42765:SF1">
    <property type="entry name" value="ISOLEUCINE--TRNA LIGASE, MITOCHONDRIAL"/>
    <property type="match status" value="1"/>
</dbReference>
<feature type="binding site" evidence="10">
    <location>
        <position position="651"/>
    </location>
    <ligand>
        <name>ATP</name>
        <dbReference type="ChEBI" id="CHEBI:30616"/>
    </ligand>
</feature>
<keyword evidence="4 10" id="KW-0547">Nucleotide-binding</keyword>
<dbReference type="Pfam" id="PF08264">
    <property type="entry name" value="Anticodon_1"/>
    <property type="match status" value="1"/>
</dbReference>
<keyword evidence="5 10" id="KW-0067">ATP-binding</keyword>
<dbReference type="InterPro" id="IPR002300">
    <property type="entry name" value="aa-tRNA-synth_Ia"/>
</dbReference>
<dbReference type="PROSITE" id="PS00178">
    <property type="entry name" value="AA_TRNA_LIGASE_I"/>
    <property type="match status" value="1"/>
</dbReference>
<dbReference type="SUPFAM" id="SSF47323">
    <property type="entry name" value="Anticodon-binding domain of a subclass of class I aminoacyl-tRNA synthetases"/>
    <property type="match status" value="1"/>
</dbReference>